<gene>
    <name evidence="3" type="ORF">NT2_09_01450</name>
</gene>
<sequence>MAREQIRALWHRLTSDRQGAVLIETAIVMPVLILLALGSFDVGRMVTRQIELQSGVAEVEAIVLAANAGASTNTGELATLLKNSLSLTDDKVSVAKIYRCDADTKFVQSTSDCIGNSVVSTYVQIDLKDKYIPLWTHFGVSKTFNYDVSRTVQVDTETLPDPAESA</sequence>
<feature type="transmembrane region" description="Helical" evidence="1">
    <location>
        <begin position="21"/>
        <end position="40"/>
    </location>
</feature>
<dbReference type="OrthoDB" id="7409794at2"/>
<keyword evidence="1" id="KW-1133">Transmembrane helix</keyword>
<keyword evidence="1" id="KW-0812">Transmembrane</keyword>
<dbReference type="eggNOG" id="COG4961">
    <property type="taxonomic scope" value="Bacteria"/>
</dbReference>
<dbReference type="EMBL" id="BASZ01000009">
    <property type="protein sequence ID" value="GAD50537.1"/>
    <property type="molecule type" value="Genomic_DNA"/>
</dbReference>
<name>U2YPF4_9SPHN</name>
<protein>
    <recommendedName>
        <fullName evidence="2">TadE-like domain-containing protein</fullName>
    </recommendedName>
</protein>
<reference evidence="3 4" key="1">
    <citation type="submission" date="2013-09" db="EMBL/GenBank/DDBJ databases">
        <title>Whole genome shotgun sequence of Novosphingobium tardaugens NBRC 16725.</title>
        <authorList>
            <person name="Isaki S."/>
            <person name="Hosoyama A."/>
            <person name="Tsuchikane K."/>
            <person name="Katsumata H."/>
            <person name="Ando Y."/>
            <person name="Yamazaki S."/>
            <person name="Fujita N."/>
        </authorList>
    </citation>
    <scope>NUCLEOTIDE SEQUENCE [LARGE SCALE GENOMIC DNA]</scope>
    <source>
        <strain evidence="3 4">NBRC 16725</strain>
    </source>
</reference>
<dbReference type="AlphaFoldDB" id="U2YPF4"/>
<evidence type="ECO:0000256" key="1">
    <source>
        <dbReference type="SAM" id="Phobius"/>
    </source>
</evidence>
<comment type="caution">
    <text evidence="3">The sequence shown here is derived from an EMBL/GenBank/DDBJ whole genome shotgun (WGS) entry which is preliminary data.</text>
</comment>
<accession>U2YPF4</accession>
<dbReference type="KEGG" id="ntd:EGO55_04895"/>
<keyword evidence="4" id="KW-1185">Reference proteome</keyword>
<organism evidence="3 4">
    <name type="scientific">Caenibius tardaugens NBRC 16725</name>
    <dbReference type="NCBI Taxonomy" id="1219035"/>
    <lineage>
        <taxon>Bacteria</taxon>
        <taxon>Pseudomonadati</taxon>
        <taxon>Pseudomonadota</taxon>
        <taxon>Alphaproteobacteria</taxon>
        <taxon>Sphingomonadales</taxon>
        <taxon>Erythrobacteraceae</taxon>
        <taxon>Caenibius</taxon>
    </lineage>
</organism>
<evidence type="ECO:0000259" key="2">
    <source>
        <dbReference type="Pfam" id="PF07811"/>
    </source>
</evidence>
<evidence type="ECO:0000313" key="3">
    <source>
        <dbReference type="EMBL" id="GAD50537.1"/>
    </source>
</evidence>
<feature type="domain" description="TadE-like" evidence="2">
    <location>
        <begin position="19"/>
        <end position="58"/>
    </location>
</feature>
<evidence type="ECO:0000313" key="4">
    <source>
        <dbReference type="Proteomes" id="UP000016568"/>
    </source>
</evidence>
<proteinExistence type="predicted"/>
<dbReference type="Proteomes" id="UP000016568">
    <property type="component" value="Unassembled WGS sequence"/>
</dbReference>
<dbReference type="Pfam" id="PF07811">
    <property type="entry name" value="TadE"/>
    <property type="match status" value="1"/>
</dbReference>
<dbReference type="InterPro" id="IPR012495">
    <property type="entry name" value="TadE-like_dom"/>
</dbReference>
<keyword evidence="1" id="KW-0472">Membrane</keyword>
<dbReference type="RefSeq" id="WP_021691355.1">
    <property type="nucleotide sequence ID" value="NZ_BASZ01000009.1"/>
</dbReference>